<reference evidence="1 2" key="1">
    <citation type="submission" date="2023-02" db="EMBL/GenBank/DDBJ databases">
        <title>LHISI_Scaffold_Assembly.</title>
        <authorList>
            <person name="Stuart O.P."/>
            <person name="Cleave R."/>
            <person name="Magrath M.J.L."/>
            <person name="Mikheyev A.S."/>
        </authorList>
    </citation>
    <scope>NUCLEOTIDE SEQUENCE [LARGE SCALE GENOMIC DNA]</scope>
    <source>
        <strain evidence="1">Daus_M_001</strain>
        <tissue evidence="1">Leg muscle</tissue>
    </source>
</reference>
<gene>
    <name evidence="1" type="ORF">PR048_015155</name>
</gene>
<proteinExistence type="predicted"/>
<organism evidence="1 2">
    <name type="scientific">Dryococelus australis</name>
    <dbReference type="NCBI Taxonomy" id="614101"/>
    <lineage>
        <taxon>Eukaryota</taxon>
        <taxon>Metazoa</taxon>
        <taxon>Ecdysozoa</taxon>
        <taxon>Arthropoda</taxon>
        <taxon>Hexapoda</taxon>
        <taxon>Insecta</taxon>
        <taxon>Pterygota</taxon>
        <taxon>Neoptera</taxon>
        <taxon>Polyneoptera</taxon>
        <taxon>Phasmatodea</taxon>
        <taxon>Verophasmatodea</taxon>
        <taxon>Anareolatae</taxon>
        <taxon>Phasmatidae</taxon>
        <taxon>Eurycanthinae</taxon>
        <taxon>Dryococelus</taxon>
    </lineage>
</organism>
<dbReference type="EMBL" id="JARBHB010000005">
    <property type="protein sequence ID" value="KAJ8883312.1"/>
    <property type="molecule type" value="Genomic_DNA"/>
</dbReference>
<protein>
    <submittedName>
        <fullName evidence="1">Uncharacterized protein</fullName>
    </submittedName>
</protein>
<evidence type="ECO:0000313" key="1">
    <source>
        <dbReference type="EMBL" id="KAJ8883312.1"/>
    </source>
</evidence>
<accession>A0ABQ9HGE2</accession>
<evidence type="ECO:0000313" key="2">
    <source>
        <dbReference type="Proteomes" id="UP001159363"/>
    </source>
</evidence>
<comment type="caution">
    <text evidence="1">The sequence shown here is derived from an EMBL/GenBank/DDBJ whole genome shotgun (WGS) entry which is preliminary data.</text>
</comment>
<dbReference type="Proteomes" id="UP001159363">
    <property type="component" value="Chromosome 4"/>
</dbReference>
<name>A0ABQ9HGE2_9NEOP</name>
<keyword evidence="2" id="KW-1185">Reference proteome</keyword>
<sequence length="122" mass="13769">MSGEQDVDFRVSRINRNDQDRGKLAQFLADHPHFALSDSIMSLSTEVIGNSNIYCHKAEEIGSCRMGTFVGTNYEDMKKSKKNSAMSNIITVNNNTLVVDPLMIFQRILISKKRDEDLADLL</sequence>